<dbReference type="STRING" id="1195760.SAMN05444281_1340"/>
<evidence type="ECO:0008006" key="3">
    <source>
        <dbReference type="Google" id="ProtNLM"/>
    </source>
</evidence>
<dbReference type="EMBL" id="FQXQ01000002">
    <property type="protein sequence ID" value="SHH63862.1"/>
    <property type="molecule type" value="Genomic_DNA"/>
</dbReference>
<dbReference type="AlphaFoldDB" id="A0A1M5ULD6"/>
<evidence type="ECO:0000313" key="2">
    <source>
        <dbReference type="Proteomes" id="UP000184109"/>
    </source>
</evidence>
<proteinExistence type="predicted"/>
<name>A0A1M5ULD6_9FLAO</name>
<sequence length="271" mass="32433">MTPLEKLEYQYEGLKNQPNLWSDKTFFEYPQIDIPFVENIDLLSIDTTKHHRLGKLVEVFYQKNIEALPDYTSVENNIQVQVDKHQTLGELDFICETPTGIYHIELTYKFYLYKTDNPYEIDRWVGPNLKDSLVQKLKKLKEKQFPMLHHPICKELLKNKGLEVDKIQQSVQFKAQLYIPLSLMNHTFPHINNDCIKGYYISYKEIDYLFPFALYHVPVKQDWLIDPKHNTNWLSFVDVKPIIMEQIAVKHSPLVWIKRGEIYERFFITFW</sequence>
<organism evidence="1 2">
    <name type="scientific">Wenyingzhuangia marina</name>
    <dbReference type="NCBI Taxonomy" id="1195760"/>
    <lineage>
        <taxon>Bacteria</taxon>
        <taxon>Pseudomonadati</taxon>
        <taxon>Bacteroidota</taxon>
        <taxon>Flavobacteriia</taxon>
        <taxon>Flavobacteriales</taxon>
        <taxon>Flavobacteriaceae</taxon>
        <taxon>Wenyingzhuangia</taxon>
    </lineage>
</organism>
<reference evidence="2" key="1">
    <citation type="submission" date="2016-11" db="EMBL/GenBank/DDBJ databases">
        <authorList>
            <person name="Varghese N."/>
            <person name="Submissions S."/>
        </authorList>
    </citation>
    <scope>NUCLEOTIDE SEQUENCE [LARGE SCALE GENOMIC DNA]</scope>
    <source>
        <strain evidence="2">DSM 100572</strain>
    </source>
</reference>
<keyword evidence="2" id="KW-1185">Reference proteome</keyword>
<dbReference type="Pfam" id="PF08907">
    <property type="entry name" value="DUF1853"/>
    <property type="match status" value="1"/>
</dbReference>
<gene>
    <name evidence="1" type="ORF">SAMN05444281_1340</name>
</gene>
<accession>A0A1M5ULD6</accession>
<dbReference type="InterPro" id="IPR015003">
    <property type="entry name" value="DUF1853"/>
</dbReference>
<dbReference type="Proteomes" id="UP000184109">
    <property type="component" value="Unassembled WGS sequence"/>
</dbReference>
<dbReference type="RefSeq" id="WP_073119601.1">
    <property type="nucleotide sequence ID" value="NZ_BMEN01000002.1"/>
</dbReference>
<evidence type="ECO:0000313" key="1">
    <source>
        <dbReference type="EMBL" id="SHH63862.1"/>
    </source>
</evidence>
<protein>
    <recommendedName>
        <fullName evidence="3">DUF1853 domain-containing protein</fullName>
    </recommendedName>
</protein>
<dbReference type="OrthoDB" id="1466769at2"/>